<sequence length="89" mass="9931">MGAIILNNIGGLKTKKERERRVLVMKFGDPIHTNKPIRSSHAGKILPRDGTFVRAIENMGRLLILVDFGAAGTEYIFPDDIAEEKTETH</sequence>
<gene>
    <name evidence="1" type="ORF">A2930_02700</name>
</gene>
<name>A0A1F5WXY5_9BACT</name>
<organism evidence="1 2">
    <name type="scientific">Candidatus Giovannonibacteria bacterium RIFCSPLOWO2_01_FULL_45_34</name>
    <dbReference type="NCBI Taxonomy" id="1798351"/>
    <lineage>
        <taxon>Bacteria</taxon>
        <taxon>Candidatus Giovannoniibacteriota</taxon>
    </lineage>
</organism>
<evidence type="ECO:0000313" key="2">
    <source>
        <dbReference type="Proteomes" id="UP000178114"/>
    </source>
</evidence>
<protein>
    <submittedName>
        <fullName evidence="1">Uncharacterized protein</fullName>
    </submittedName>
</protein>
<proteinExistence type="predicted"/>
<dbReference type="Proteomes" id="UP000178114">
    <property type="component" value="Unassembled WGS sequence"/>
</dbReference>
<accession>A0A1F5WXY5</accession>
<comment type="caution">
    <text evidence="1">The sequence shown here is derived from an EMBL/GenBank/DDBJ whole genome shotgun (WGS) entry which is preliminary data.</text>
</comment>
<dbReference type="AlphaFoldDB" id="A0A1F5WXY5"/>
<reference evidence="1 2" key="1">
    <citation type="journal article" date="2016" name="Nat. Commun.">
        <title>Thousands of microbial genomes shed light on interconnected biogeochemical processes in an aquifer system.</title>
        <authorList>
            <person name="Anantharaman K."/>
            <person name="Brown C.T."/>
            <person name="Hug L.A."/>
            <person name="Sharon I."/>
            <person name="Castelle C.J."/>
            <person name="Probst A.J."/>
            <person name="Thomas B.C."/>
            <person name="Singh A."/>
            <person name="Wilkins M.J."/>
            <person name="Karaoz U."/>
            <person name="Brodie E.L."/>
            <person name="Williams K.H."/>
            <person name="Hubbard S.S."/>
            <person name="Banfield J.F."/>
        </authorList>
    </citation>
    <scope>NUCLEOTIDE SEQUENCE [LARGE SCALE GENOMIC DNA]</scope>
</reference>
<dbReference type="EMBL" id="MFID01000035">
    <property type="protein sequence ID" value="OGF80515.1"/>
    <property type="molecule type" value="Genomic_DNA"/>
</dbReference>
<evidence type="ECO:0000313" key="1">
    <source>
        <dbReference type="EMBL" id="OGF80515.1"/>
    </source>
</evidence>